<evidence type="ECO:0000256" key="1">
    <source>
        <dbReference type="SAM" id="MobiDB-lite"/>
    </source>
</evidence>
<feature type="domain" description="Myb/SANT-like" evidence="2">
    <location>
        <begin position="46"/>
        <end position="141"/>
    </location>
</feature>
<organism evidence="3">
    <name type="scientific">Salvia splendens</name>
    <name type="common">Scarlet sage</name>
    <dbReference type="NCBI Taxonomy" id="180675"/>
    <lineage>
        <taxon>Eukaryota</taxon>
        <taxon>Viridiplantae</taxon>
        <taxon>Streptophyta</taxon>
        <taxon>Embryophyta</taxon>
        <taxon>Tracheophyta</taxon>
        <taxon>Spermatophyta</taxon>
        <taxon>Magnoliopsida</taxon>
        <taxon>eudicotyledons</taxon>
        <taxon>Gunneridae</taxon>
        <taxon>Pentapetalae</taxon>
        <taxon>asterids</taxon>
        <taxon>lamiids</taxon>
        <taxon>Lamiales</taxon>
        <taxon>Lamiaceae</taxon>
        <taxon>Nepetoideae</taxon>
        <taxon>Mentheae</taxon>
        <taxon>Salviinae</taxon>
        <taxon>Salvia</taxon>
        <taxon>Salvia subgen. Calosphace</taxon>
        <taxon>core Calosphace</taxon>
    </lineage>
</organism>
<dbReference type="Pfam" id="PF12776">
    <property type="entry name" value="Myb_DNA-bind_3"/>
    <property type="match status" value="1"/>
</dbReference>
<evidence type="ECO:0000313" key="3">
    <source>
        <dbReference type="EMBL" id="KAG6391419.1"/>
    </source>
</evidence>
<name>A0A8X8WC30_SALSN</name>
<dbReference type="InterPro" id="IPR024752">
    <property type="entry name" value="Myb/SANT-like_dom"/>
</dbReference>
<dbReference type="PANTHER" id="PTHR46250:SF15">
    <property type="entry name" value="OS01G0523800 PROTEIN"/>
    <property type="match status" value="1"/>
</dbReference>
<proteinExistence type="predicted"/>
<dbReference type="EMBL" id="PNBA02000019">
    <property type="protein sequence ID" value="KAG6391419.1"/>
    <property type="molecule type" value="Genomic_DNA"/>
</dbReference>
<dbReference type="PANTHER" id="PTHR46250">
    <property type="entry name" value="MYB/SANT-LIKE DNA-BINDING DOMAIN PROTEIN-RELATED"/>
    <property type="match status" value="1"/>
</dbReference>
<evidence type="ECO:0000313" key="4">
    <source>
        <dbReference type="Proteomes" id="UP000298416"/>
    </source>
</evidence>
<reference evidence="3" key="1">
    <citation type="submission" date="2018-01" db="EMBL/GenBank/DDBJ databases">
        <authorList>
            <person name="Mao J.F."/>
        </authorList>
    </citation>
    <scope>NUCLEOTIDE SEQUENCE</scope>
    <source>
        <strain evidence="3">Huo1</strain>
        <tissue evidence="3">Leaf</tissue>
    </source>
</reference>
<sequence length="322" mass="36589">MGDSRRNEVRRGGGGNSQVIFLPIFSYGKRAVLRGQGHGDRSRRAWSDREEMHFIASLKELVATGWKADNGFRSGYLFKLEESMRREFPNTDLRVSPHISSKLHTWKKFYSAVSSILERSGVGFNNHGDFKIDCDEHVWSEIIKADSGARFLRYKSWPYYADWKMVFGKDRATGNNAQDTDRANEICVSGSRDSNNPGAYASQPEGEDDYAGVVDSERRGARKRKRGDALDGLIDVLGKLHEDTNARLDRLSDRIGYEFDVTKARKEVFQMMGLIPGLTLSQVFIASDAILARVERLDYFMSLPEGARQPYVWHALEHYTSN</sequence>
<feature type="region of interest" description="Disordered" evidence="1">
    <location>
        <begin position="187"/>
        <end position="213"/>
    </location>
</feature>
<dbReference type="AlphaFoldDB" id="A0A8X8WC30"/>
<keyword evidence="4" id="KW-1185">Reference proteome</keyword>
<reference evidence="3" key="2">
    <citation type="submission" date="2020-08" db="EMBL/GenBank/DDBJ databases">
        <title>Plant Genome Project.</title>
        <authorList>
            <person name="Zhang R.-G."/>
        </authorList>
    </citation>
    <scope>NUCLEOTIDE SEQUENCE</scope>
    <source>
        <strain evidence="3">Huo1</strain>
        <tissue evidence="3">Leaf</tissue>
    </source>
</reference>
<comment type="caution">
    <text evidence="3">The sequence shown here is derived from an EMBL/GenBank/DDBJ whole genome shotgun (WGS) entry which is preliminary data.</text>
</comment>
<protein>
    <recommendedName>
        <fullName evidence="2">Myb/SANT-like domain-containing protein</fullName>
    </recommendedName>
</protein>
<accession>A0A8X8WC30</accession>
<gene>
    <name evidence="3" type="ORF">SASPL_149173</name>
</gene>
<evidence type="ECO:0000259" key="2">
    <source>
        <dbReference type="Pfam" id="PF12776"/>
    </source>
</evidence>
<dbReference type="Proteomes" id="UP000298416">
    <property type="component" value="Unassembled WGS sequence"/>
</dbReference>